<evidence type="ECO:0000313" key="3">
    <source>
        <dbReference type="RefSeq" id="XP_031760682.1"/>
    </source>
</evidence>
<dbReference type="Proteomes" id="UP000008143">
    <property type="component" value="Chromosome 1"/>
</dbReference>
<protein>
    <submittedName>
        <fullName evidence="3">Uncharacterized protein LOC101733888</fullName>
    </submittedName>
</protein>
<proteinExistence type="predicted"/>
<dbReference type="RefSeq" id="XP_031760682.1">
    <property type="nucleotide sequence ID" value="XM_031904822.1"/>
</dbReference>
<dbReference type="AlphaFoldDB" id="A0A8J1JRZ6"/>
<dbReference type="OrthoDB" id="6150723at2759"/>
<organism evidence="2 3">
    <name type="scientific">Xenopus tropicalis</name>
    <name type="common">Western clawed frog</name>
    <name type="synonym">Silurana tropicalis</name>
    <dbReference type="NCBI Taxonomy" id="8364"/>
    <lineage>
        <taxon>Eukaryota</taxon>
        <taxon>Metazoa</taxon>
        <taxon>Chordata</taxon>
        <taxon>Craniata</taxon>
        <taxon>Vertebrata</taxon>
        <taxon>Euteleostomi</taxon>
        <taxon>Amphibia</taxon>
        <taxon>Batrachia</taxon>
        <taxon>Anura</taxon>
        <taxon>Pipoidea</taxon>
        <taxon>Pipidae</taxon>
        <taxon>Xenopodinae</taxon>
        <taxon>Xenopus</taxon>
        <taxon>Silurana</taxon>
    </lineage>
</organism>
<dbReference type="AGR" id="Xenbase:XB-GENE-29087323"/>
<evidence type="ECO:0000313" key="2">
    <source>
        <dbReference type="Proteomes" id="UP000008143"/>
    </source>
</evidence>
<keyword evidence="2" id="KW-1185">Reference proteome</keyword>
<name>A0A8J1JRZ6_XENTR</name>
<evidence type="ECO:0000256" key="1">
    <source>
        <dbReference type="SAM" id="MobiDB-lite"/>
    </source>
</evidence>
<dbReference type="GeneID" id="101733888"/>
<dbReference type="OMA" id="NESQCKW"/>
<feature type="region of interest" description="Disordered" evidence="1">
    <location>
        <begin position="108"/>
        <end position="207"/>
    </location>
</feature>
<feature type="compositionally biased region" description="Basic and acidic residues" evidence="1">
    <location>
        <begin position="165"/>
        <end position="187"/>
    </location>
</feature>
<reference evidence="3" key="1">
    <citation type="submission" date="2025-08" db="UniProtKB">
        <authorList>
            <consortium name="RefSeq"/>
        </authorList>
    </citation>
    <scope>IDENTIFICATION</scope>
    <source>
        <strain evidence="3">Nigerian</strain>
        <tissue evidence="3">Liver and blood</tissue>
    </source>
</reference>
<gene>
    <name evidence="3 4" type="primary">LOC101733888</name>
</gene>
<feature type="compositionally biased region" description="Acidic residues" evidence="1">
    <location>
        <begin position="188"/>
        <end position="201"/>
    </location>
</feature>
<evidence type="ECO:0000313" key="4">
    <source>
        <dbReference type="Xenbase" id="XB-GENE-29087323"/>
    </source>
</evidence>
<accession>A0A8J1JRZ6</accession>
<dbReference type="Xenbase" id="XB-GENE-29087323">
    <property type="gene designation" value="LOC101733888"/>
</dbReference>
<sequence>MHLMTLNLIGHSGPDYKFVKILLQGCHILVCLWVFELLCGSDHLASFSSSRSDFRLNNGRHWCRSGIAKEEDSSAKKVPGRRGAGGVVVRNHAEEEGLRKRGVLGKCSGTREGVRRPARGGNRPKEGCHCHQRKPRKGPKGGVRDVGSDQTTPGDAEKGTLGGSERWEKKSTATETEGGRERSTERGEELDEASDEGEWGMEADPVPRGAGCGRGWARGGCNTHLRGNGRPRYVQNALRSRYGGGPQDWEYYGHDDDFYEDAYGEGDYYEEGEGCNYDLRKSHRPWQRRPRRMDQQDNMDSNNFGRASFFFRNREEEESWRQWRKERMGQQMGDGSRIANQQASTSSAFHTVGEERNAGVYTQEAALDELRSLEVLANQDSDTDTSDSETEGGKIVALLKKYFKEGKGKEGDRKRGKEGGQQFLPLGAADTYACALTETAAHLPKKLRKSIETGKFVDVYELTREAVQAKEDGIKSEKEGKRKSIFDWLKGFLVFASVYLKGKPEQCLNVIKYIDTIVDTYLFYKGTSWFDYDRAFRKKIVNSKVIAMDAPGCRRLSIVKNWNLSQTQQAALVLGLTLQGNGVLVDGRRHGMRKD</sequence>
<dbReference type="KEGG" id="xtr:101733888"/>
<feature type="compositionally biased region" description="Basic residues" evidence="1">
    <location>
        <begin position="130"/>
        <end position="139"/>
    </location>
</feature>